<evidence type="ECO:0000313" key="8">
    <source>
        <dbReference type="Proteomes" id="UP000295560"/>
    </source>
</evidence>
<dbReference type="InterPro" id="IPR009057">
    <property type="entry name" value="Homeodomain-like_sf"/>
</dbReference>
<evidence type="ECO:0000256" key="4">
    <source>
        <dbReference type="ARBA" id="ARBA00023163"/>
    </source>
</evidence>
<evidence type="ECO:0000256" key="3">
    <source>
        <dbReference type="ARBA" id="ARBA00023125"/>
    </source>
</evidence>
<dbReference type="RefSeq" id="WP_132430683.1">
    <property type="nucleotide sequence ID" value="NZ_SMFZ01000002.1"/>
</dbReference>
<dbReference type="AlphaFoldDB" id="A0A4R1HQH4"/>
<dbReference type="InterPro" id="IPR050109">
    <property type="entry name" value="HTH-type_TetR-like_transc_reg"/>
</dbReference>
<evidence type="ECO:0000256" key="2">
    <source>
        <dbReference type="ARBA" id="ARBA00023015"/>
    </source>
</evidence>
<organism evidence="7 8">
    <name type="scientific">Pseudonocardia endophytica</name>
    <dbReference type="NCBI Taxonomy" id="401976"/>
    <lineage>
        <taxon>Bacteria</taxon>
        <taxon>Bacillati</taxon>
        <taxon>Actinomycetota</taxon>
        <taxon>Actinomycetes</taxon>
        <taxon>Pseudonocardiales</taxon>
        <taxon>Pseudonocardiaceae</taxon>
        <taxon>Pseudonocardia</taxon>
    </lineage>
</organism>
<evidence type="ECO:0000256" key="1">
    <source>
        <dbReference type="ARBA" id="ARBA00022491"/>
    </source>
</evidence>
<proteinExistence type="predicted"/>
<keyword evidence="4" id="KW-0804">Transcription</keyword>
<name>A0A4R1HQH4_PSEEN</name>
<dbReference type="GO" id="GO:0000976">
    <property type="term" value="F:transcription cis-regulatory region binding"/>
    <property type="evidence" value="ECO:0007669"/>
    <property type="project" value="TreeGrafter"/>
</dbReference>
<evidence type="ECO:0000313" key="7">
    <source>
        <dbReference type="EMBL" id="TCK22009.1"/>
    </source>
</evidence>
<dbReference type="InterPro" id="IPR036271">
    <property type="entry name" value="Tet_transcr_reg_TetR-rel_C_sf"/>
</dbReference>
<dbReference type="Proteomes" id="UP000295560">
    <property type="component" value="Unassembled WGS sequence"/>
</dbReference>
<evidence type="ECO:0000259" key="6">
    <source>
        <dbReference type="PROSITE" id="PS50977"/>
    </source>
</evidence>
<dbReference type="OrthoDB" id="3190535at2"/>
<comment type="caution">
    <text evidence="7">The sequence shown here is derived from an EMBL/GenBank/DDBJ whole genome shotgun (WGS) entry which is preliminary data.</text>
</comment>
<keyword evidence="8" id="KW-1185">Reference proteome</keyword>
<dbReference type="PROSITE" id="PS50977">
    <property type="entry name" value="HTH_TETR_2"/>
    <property type="match status" value="1"/>
</dbReference>
<keyword evidence="2" id="KW-0805">Transcription regulation</keyword>
<dbReference type="SUPFAM" id="SSF46689">
    <property type="entry name" value="Homeodomain-like"/>
    <property type="match status" value="1"/>
</dbReference>
<dbReference type="Gene3D" id="1.10.10.60">
    <property type="entry name" value="Homeodomain-like"/>
    <property type="match status" value="1"/>
</dbReference>
<dbReference type="InterPro" id="IPR001647">
    <property type="entry name" value="HTH_TetR"/>
</dbReference>
<dbReference type="Pfam" id="PF00440">
    <property type="entry name" value="TetR_N"/>
    <property type="match status" value="1"/>
</dbReference>
<keyword evidence="1" id="KW-0678">Repressor</keyword>
<feature type="DNA-binding region" description="H-T-H motif" evidence="5">
    <location>
        <begin position="43"/>
        <end position="62"/>
    </location>
</feature>
<dbReference type="PANTHER" id="PTHR30055">
    <property type="entry name" value="HTH-TYPE TRANSCRIPTIONAL REGULATOR RUTR"/>
    <property type="match status" value="1"/>
</dbReference>
<dbReference type="SUPFAM" id="SSF48498">
    <property type="entry name" value="Tetracyclin repressor-like, C-terminal domain"/>
    <property type="match status" value="1"/>
</dbReference>
<evidence type="ECO:0000256" key="5">
    <source>
        <dbReference type="PROSITE-ProRule" id="PRU00335"/>
    </source>
</evidence>
<dbReference type="PANTHER" id="PTHR30055:SF175">
    <property type="entry name" value="HTH-TYPE TRANSCRIPTIONAL REPRESSOR KSTR2"/>
    <property type="match status" value="1"/>
</dbReference>
<accession>A0A4R1HQH4</accession>
<reference evidence="7 8" key="1">
    <citation type="submission" date="2019-03" db="EMBL/GenBank/DDBJ databases">
        <title>Sequencing the genomes of 1000 actinobacteria strains.</title>
        <authorList>
            <person name="Klenk H.-P."/>
        </authorList>
    </citation>
    <scope>NUCLEOTIDE SEQUENCE [LARGE SCALE GENOMIC DNA]</scope>
    <source>
        <strain evidence="7 8">DSM 44969</strain>
    </source>
</reference>
<dbReference type="Pfam" id="PF17932">
    <property type="entry name" value="TetR_C_24"/>
    <property type="match status" value="1"/>
</dbReference>
<dbReference type="PRINTS" id="PR00455">
    <property type="entry name" value="HTHTETR"/>
</dbReference>
<protein>
    <submittedName>
        <fullName evidence="7">TetR family transcriptional regulator</fullName>
    </submittedName>
</protein>
<dbReference type="GO" id="GO:0003700">
    <property type="term" value="F:DNA-binding transcription factor activity"/>
    <property type="evidence" value="ECO:0007669"/>
    <property type="project" value="TreeGrafter"/>
</dbReference>
<dbReference type="EMBL" id="SMFZ01000002">
    <property type="protein sequence ID" value="TCK22009.1"/>
    <property type="molecule type" value="Genomic_DNA"/>
</dbReference>
<dbReference type="Gene3D" id="1.10.357.10">
    <property type="entry name" value="Tetracycline Repressor, domain 2"/>
    <property type="match status" value="1"/>
</dbReference>
<gene>
    <name evidence="7" type="ORF">EV378_6006</name>
</gene>
<feature type="domain" description="HTH tetR-type" evidence="6">
    <location>
        <begin position="20"/>
        <end position="80"/>
    </location>
</feature>
<keyword evidence="3 5" id="KW-0238">DNA-binding</keyword>
<sequence length="239" mass="26429">MTRGKAADRQDAGASTARRELVESELYEQAARLFAQKGFAGTSFSDIAAAMGVSRQALYYYVKNKDDLIEKLVQEMIDITRSLSERFVADASVPPADRLRALLRGLALEVAERPHRHRLIAQSESVLTGELAEVHTAQRRRFTRDVIAVIEEGQRTGVFRPVDPRAAALTVLGMCNWIAWWFHGDSASAYETAEQVADTALRGLLGPQQQGTPGDPHAAIATIKDNLRTLESALDRRQE</sequence>
<dbReference type="InterPro" id="IPR041490">
    <property type="entry name" value="KstR2_TetR_C"/>
</dbReference>